<protein>
    <submittedName>
        <fullName evidence="1">F-box domain-containing protein</fullName>
    </submittedName>
</protein>
<evidence type="ECO:0000313" key="1">
    <source>
        <dbReference type="EMBL" id="KAF7288406.1"/>
    </source>
</evidence>
<evidence type="ECO:0000313" key="2">
    <source>
        <dbReference type="Proteomes" id="UP000613580"/>
    </source>
</evidence>
<sequence>MILPHAERWRHLDLALNMQSDFFSSIFDFDDEDNDTWNLNQVRDRLPLLKSLAISSRRSLVSLRAFAVAPRLRHATFTDLPPELPWSQLTTVVCTPRNFNEPTDGATVHRLLGFLSLCAPGCQVTAPSFRVSRLQEWASQGPEPALRIQSPLAFISLCLDRESADHDTALGVLKHIFHMLVLPQCTMLSLDIDASTSYNSFLPFPTDAFLVFAGYASGLSTLLLRHVLISLDDLATCVGNLPALEHLFVQDTDRSYEARDAELVHSRLSAEEQQANPLVPITDNIVVCDALFRLFSDCETTPRLRVLDLAGFFDAKDVSAEAVLDLFRARRALEGHFRVTVSVLGRWWTRMEERRKQVAAAEERLDQISGQVKATLGGRLDVRKKE</sequence>
<reference evidence="1" key="1">
    <citation type="submission" date="2020-05" db="EMBL/GenBank/DDBJ databases">
        <title>Mycena genomes resolve the evolution of fungal bioluminescence.</title>
        <authorList>
            <person name="Tsai I.J."/>
        </authorList>
    </citation>
    <scope>NUCLEOTIDE SEQUENCE</scope>
    <source>
        <strain evidence="1">110903Hualien_Pintung</strain>
    </source>
</reference>
<comment type="caution">
    <text evidence="1">The sequence shown here is derived from an EMBL/GenBank/DDBJ whole genome shotgun (WGS) entry which is preliminary data.</text>
</comment>
<dbReference type="Proteomes" id="UP000613580">
    <property type="component" value="Unassembled WGS sequence"/>
</dbReference>
<organism evidence="1 2">
    <name type="scientific">Mycena chlorophos</name>
    <name type="common">Agaric fungus</name>
    <name type="synonym">Agaricus chlorophos</name>
    <dbReference type="NCBI Taxonomy" id="658473"/>
    <lineage>
        <taxon>Eukaryota</taxon>
        <taxon>Fungi</taxon>
        <taxon>Dikarya</taxon>
        <taxon>Basidiomycota</taxon>
        <taxon>Agaricomycotina</taxon>
        <taxon>Agaricomycetes</taxon>
        <taxon>Agaricomycetidae</taxon>
        <taxon>Agaricales</taxon>
        <taxon>Marasmiineae</taxon>
        <taxon>Mycenaceae</taxon>
        <taxon>Mycena</taxon>
    </lineage>
</organism>
<gene>
    <name evidence="1" type="ORF">HMN09_01393100</name>
</gene>
<name>A0A8H6VQL1_MYCCL</name>
<keyword evidence="2" id="KW-1185">Reference proteome</keyword>
<dbReference type="AlphaFoldDB" id="A0A8H6VQL1"/>
<accession>A0A8H6VQL1</accession>
<proteinExistence type="predicted"/>
<dbReference type="EMBL" id="JACAZE010000035">
    <property type="protein sequence ID" value="KAF7288406.1"/>
    <property type="molecule type" value="Genomic_DNA"/>
</dbReference>